<evidence type="ECO:0000256" key="1">
    <source>
        <dbReference type="SAM" id="SignalP"/>
    </source>
</evidence>
<evidence type="ECO:0000313" key="3">
    <source>
        <dbReference type="EMBL" id="MBB6097817.1"/>
    </source>
</evidence>
<protein>
    <submittedName>
        <fullName evidence="3">Putative repeat protein (TIGR01451 family)</fullName>
    </submittedName>
</protein>
<dbReference type="RefSeq" id="WP_183985651.1">
    <property type="nucleotide sequence ID" value="NZ_JACHHG010000004.1"/>
</dbReference>
<dbReference type="NCBIfam" id="TIGR01451">
    <property type="entry name" value="B_ant_repeat"/>
    <property type="match status" value="2"/>
</dbReference>
<dbReference type="InterPro" id="IPR047589">
    <property type="entry name" value="DUF11_rpt"/>
</dbReference>
<evidence type="ECO:0000259" key="2">
    <source>
        <dbReference type="Pfam" id="PF01345"/>
    </source>
</evidence>
<feature type="signal peptide" evidence="1">
    <location>
        <begin position="1"/>
        <end position="21"/>
    </location>
</feature>
<feature type="domain" description="DUF11" evidence="2">
    <location>
        <begin position="779"/>
        <end position="868"/>
    </location>
</feature>
<gene>
    <name evidence="3" type="ORF">HNR42_001240</name>
</gene>
<organism evidence="3 4">
    <name type="scientific">Deinobacterium chartae</name>
    <dbReference type="NCBI Taxonomy" id="521158"/>
    <lineage>
        <taxon>Bacteria</taxon>
        <taxon>Thermotogati</taxon>
        <taxon>Deinococcota</taxon>
        <taxon>Deinococci</taxon>
        <taxon>Deinococcales</taxon>
        <taxon>Deinococcaceae</taxon>
        <taxon>Deinobacterium</taxon>
    </lineage>
</organism>
<dbReference type="PANTHER" id="PTHR34819:SF3">
    <property type="entry name" value="CELL SURFACE PROTEIN"/>
    <property type="match status" value="1"/>
</dbReference>
<dbReference type="Gene3D" id="2.60.40.1170">
    <property type="entry name" value="Mu homology domain, subdomain B"/>
    <property type="match status" value="1"/>
</dbReference>
<feature type="domain" description="DUF11" evidence="2">
    <location>
        <begin position="228"/>
        <end position="321"/>
    </location>
</feature>
<sequence>MKKALPLCSALLAMTASLALAAGTPAGTRIQNQASATYEDASGKTLSSTSNQVLTIVNPVASLSITPNGDETQPGQQQNATPGQTVYFPYILTNTGNATDSFTLDAPQIAGSITAVPGSIKYYLDANNNGLLDPGENTPITRINSLAADASASFIVAYTVPTNAAAGGTILVSPVGSSVFDPTKKDGDGQGTNTFNYNKTTVVQNGVISASKSVDKSFIAPVANPSGTENELNYVITARNTGSALVTDVVISDVLPQGVDYVSASTPNGATPVYDAATRTVRVANAAIEAGGNVQLFIKVNVKANAQPGPISNSATVNYKAGGVDQPQIVTNAAITTVQATRAIALGPNAYPAGDAPSDSYVQGGYSILRNADTQMVLVGNAGTLVAFANTLKNNGTASDTFNLSAPALRVKVRNANGTTEEVDVPVSFTRLDGTPLYDTNGDNIPDSGPVPADGTFSFLTRVALPANLEEDNDGNTTVHSVVVTAISVASSSQDTTTNTIADFRAGTVLFGNATPDLGVSTDVVNRSSAPATSVSFPMDVVNYGGSQDNFNLNGSVTFTRVDGGNVAVPVRYYLPNAQGTAPDLTKPVTNTGAIAPGTETQVFAVVDVPADAVAGTYTVNQRVTSPLTGASAAYNANTVTVTANHTITLTPNRDGSLTSPGTVIYQHTLTNTGTAPLTAVTLGQSVSGPDGFTYTYSLDGSTYGPAGLFTFDTDPATPGNQPLAPGQSQVVYVKVDAAGGLSAGATSVLTLSVTGNFGGTAGNTATVTDTSVIIAGTLSLSKSVDKPNAVPGDNLVYTVVAKNTGSANLLNVRVADALPTFTDFVSVSGATSIALSGSKVMYSVTGASGSWSTSAPSSLNVGQSVYIAVDTNNDNEINALDVLPAQATLTLTFTVKVQQ</sequence>
<dbReference type="EMBL" id="JACHHG010000004">
    <property type="protein sequence ID" value="MBB6097817.1"/>
    <property type="molecule type" value="Genomic_DNA"/>
</dbReference>
<feature type="chain" id="PRO_5032600159" evidence="1">
    <location>
        <begin position="22"/>
        <end position="900"/>
    </location>
</feature>
<accession>A0A841HWP9</accession>
<evidence type="ECO:0000313" key="4">
    <source>
        <dbReference type="Proteomes" id="UP000569951"/>
    </source>
</evidence>
<dbReference type="InterPro" id="IPR018247">
    <property type="entry name" value="EF_Hand_1_Ca_BS"/>
</dbReference>
<reference evidence="3 4" key="1">
    <citation type="submission" date="2020-08" db="EMBL/GenBank/DDBJ databases">
        <title>Genomic Encyclopedia of Type Strains, Phase IV (KMG-IV): sequencing the most valuable type-strain genomes for metagenomic binning, comparative biology and taxonomic classification.</title>
        <authorList>
            <person name="Goeker M."/>
        </authorList>
    </citation>
    <scope>NUCLEOTIDE SEQUENCE [LARGE SCALE GENOMIC DNA]</scope>
    <source>
        <strain evidence="3 4">DSM 21458</strain>
    </source>
</reference>
<comment type="caution">
    <text evidence="3">The sequence shown here is derived from an EMBL/GenBank/DDBJ whole genome shotgun (WGS) entry which is preliminary data.</text>
</comment>
<keyword evidence="1" id="KW-0732">Signal</keyword>
<name>A0A841HWP9_9DEIO</name>
<dbReference type="AlphaFoldDB" id="A0A841HWP9"/>
<dbReference type="InterPro" id="IPR051172">
    <property type="entry name" value="Chlamydia_OmcB"/>
</dbReference>
<proteinExistence type="predicted"/>
<dbReference type="PANTHER" id="PTHR34819">
    <property type="entry name" value="LARGE CYSTEINE-RICH PERIPLASMIC PROTEIN OMCB"/>
    <property type="match status" value="1"/>
</dbReference>
<dbReference type="InterPro" id="IPR001434">
    <property type="entry name" value="OmcB-like_DUF11"/>
</dbReference>
<dbReference type="PROSITE" id="PS00018">
    <property type="entry name" value="EF_HAND_1"/>
    <property type="match status" value="1"/>
</dbReference>
<dbReference type="Proteomes" id="UP000569951">
    <property type="component" value="Unassembled WGS sequence"/>
</dbReference>
<dbReference type="Pfam" id="PF01345">
    <property type="entry name" value="DUF11"/>
    <property type="match status" value="2"/>
</dbReference>
<keyword evidence="4" id="KW-1185">Reference proteome</keyword>